<keyword evidence="10" id="KW-1185">Reference proteome</keyword>
<keyword evidence="2 8" id="KW-0812">Transmembrane</keyword>
<evidence type="ECO:0000256" key="1">
    <source>
        <dbReference type="ARBA" id="ARBA00004477"/>
    </source>
</evidence>
<evidence type="ECO:0000256" key="4">
    <source>
        <dbReference type="ARBA" id="ARBA00022824"/>
    </source>
</evidence>
<evidence type="ECO:0000256" key="2">
    <source>
        <dbReference type="ARBA" id="ARBA00022692"/>
    </source>
</evidence>
<dbReference type="GO" id="GO:0008654">
    <property type="term" value="P:phospholipid biosynthetic process"/>
    <property type="evidence" value="ECO:0007669"/>
    <property type="project" value="TreeGrafter"/>
</dbReference>
<keyword evidence="6" id="KW-0443">Lipid metabolism</keyword>
<evidence type="ECO:0000313" key="9">
    <source>
        <dbReference type="EMBL" id="KAJ8965657.1"/>
    </source>
</evidence>
<dbReference type="GO" id="GO:0005789">
    <property type="term" value="C:endoplasmic reticulum membrane"/>
    <property type="evidence" value="ECO:0007669"/>
    <property type="project" value="UniProtKB-SubCell"/>
</dbReference>
<evidence type="ECO:0000256" key="3">
    <source>
        <dbReference type="ARBA" id="ARBA00022801"/>
    </source>
</evidence>
<evidence type="ECO:0000256" key="7">
    <source>
        <dbReference type="ARBA" id="ARBA00023136"/>
    </source>
</evidence>
<dbReference type="GO" id="GO:0034389">
    <property type="term" value="P:lipid droplet organization"/>
    <property type="evidence" value="ECO:0007669"/>
    <property type="project" value="TreeGrafter"/>
</dbReference>
<dbReference type="PANTHER" id="PTHR23129:SF0">
    <property type="entry name" value="ACYL-COENZYME A DIPHOSPHATASE FITM2"/>
    <property type="match status" value="1"/>
</dbReference>
<dbReference type="PANTHER" id="PTHR23129">
    <property type="entry name" value="ACYL-COENZYME A DIPHOSPHATASE FITM2"/>
    <property type="match status" value="1"/>
</dbReference>
<feature type="transmembrane region" description="Helical" evidence="8">
    <location>
        <begin position="64"/>
        <end position="84"/>
    </location>
</feature>
<dbReference type="InterPro" id="IPR019388">
    <property type="entry name" value="FIT"/>
</dbReference>
<sequence length="159" mass="18718">MSISLIADVVTIPKIYLSRSDNVFNKIFVKFAWGWNLILLVPFVIFTSLVYCCGQKQRILKHHVLRIGIATFFWWFWTSVFNYIEASYGKCGNVNYYTKGTCLQAGHLWNGFDLSGHSFILIYGNLFIIEEARCIINWDSIREYIRLEEHNRFIKKTKT</sequence>
<keyword evidence="5 8" id="KW-1133">Transmembrane helix</keyword>
<name>A0AAV8ZKD7_9CUCU</name>
<reference evidence="9" key="1">
    <citation type="journal article" date="2023" name="Insect Mol. Biol.">
        <title>Genome sequencing provides insights into the evolution of gene families encoding plant cell wall-degrading enzymes in longhorned beetles.</title>
        <authorList>
            <person name="Shin N.R."/>
            <person name="Okamura Y."/>
            <person name="Kirsch R."/>
            <person name="Pauchet Y."/>
        </authorList>
    </citation>
    <scope>NUCLEOTIDE SEQUENCE</scope>
    <source>
        <strain evidence="9">RBIC_L_NR</strain>
    </source>
</reference>
<dbReference type="Proteomes" id="UP001162156">
    <property type="component" value="Unassembled WGS sequence"/>
</dbReference>
<keyword evidence="4" id="KW-0256">Endoplasmic reticulum</keyword>
<organism evidence="9 10">
    <name type="scientific">Rhamnusium bicolor</name>
    <dbReference type="NCBI Taxonomy" id="1586634"/>
    <lineage>
        <taxon>Eukaryota</taxon>
        <taxon>Metazoa</taxon>
        <taxon>Ecdysozoa</taxon>
        <taxon>Arthropoda</taxon>
        <taxon>Hexapoda</taxon>
        <taxon>Insecta</taxon>
        <taxon>Pterygota</taxon>
        <taxon>Neoptera</taxon>
        <taxon>Endopterygota</taxon>
        <taxon>Coleoptera</taxon>
        <taxon>Polyphaga</taxon>
        <taxon>Cucujiformia</taxon>
        <taxon>Chrysomeloidea</taxon>
        <taxon>Cerambycidae</taxon>
        <taxon>Lepturinae</taxon>
        <taxon>Rhagiini</taxon>
        <taxon>Rhamnusium</taxon>
    </lineage>
</organism>
<evidence type="ECO:0000256" key="5">
    <source>
        <dbReference type="ARBA" id="ARBA00022989"/>
    </source>
</evidence>
<proteinExistence type="predicted"/>
<comment type="caution">
    <text evidence="9">The sequence shown here is derived from an EMBL/GenBank/DDBJ whole genome shotgun (WGS) entry which is preliminary data.</text>
</comment>
<gene>
    <name evidence="9" type="ORF">NQ314_003974</name>
</gene>
<evidence type="ECO:0000256" key="6">
    <source>
        <dbReference type="ARBA" id="ARBA00023098"/>
    </source>
</evidence>
<keyword evidence="7 8" id="KW-0472">Membrane</keyword>
<dbReference type="AlphaFoldDB" id="A0AAV8ZKD7"/>
<dbReference type="GO" id="GO:0019915">
    <property type="term" value="P:lipid storage"/>
    <property type="evidence" value="ECO:0007669"/>
    <property type="project" value="InterPro"/>
</dbReference>
<evidence type="ECO:0000313" key="10">
    <source>
        <dbReference type="Proteomes" id="UP001162156"/>
    </source>
</evidence>
<dbReference type="GO" id="GO:0010945">
    <property type="term" value="F:coenzyme A diphosphatase activity"/>
    <property type="evidence" value="ECO:0007669"/>
    <property type="project" value="InterPro"/>
</dbReference>
<evidence type="ECO:0000256" key="8">
    <source>
        <dbReference type="SAM" id="Phobius"/>
    </source>
</evidence>
<comment type="subcellular location">
    <subcellularLocation>
        <location evidence="1">Endoplasmic reticulum membrane</location>
        <topology evidence="1">Multi-pass membrane protein</topology>
    </subcellularLocation>
</comment>
<protein>
    <submittedName>
        <fullName evidence="9">Uncharacterized protein</fullName>
    </submittedName>
</protein>
<accession>A0AAV8ZKD7</accession>
<dbReference type="Pfam" id="PF10261">
    <property type="entry name" value="FIT"/>
    <property type="match status" value="2"/>
</dbReference>
<keyword evidence="3" id="KW-0378">Hydrolase</keyword>
<feature type="transmembrane region" description="Helical" evidence="8">
    <location>
        <begin position="32"/>
        <end position="52"/>
    </location>
</feature>
<dbReference type="EMBL" id="JANEYF010001194">
    <property type="protein sequence ID" value="KAJ8965657.1"/>
    <property type="molecule type" value="Genomic_DNA"/>
</dbReference>